<dbReference type="RefSeq" id="WP_203584541.1">
    <property type="nucleotide sequence ID" value="NZ_JACOPV010000008.1"/>
</dbReference>
<reference evidence="1 2" key="1">
    <citation type="submission" date="2020-08" db="EMBL/GenBank/DDBJ databases">
        <title>Description of novel Pseudomonas species.</title>
        <authorList>
            <person name="Duman M."/>
            <person name="Mulet M."/>
            <person name="Altun S."/>
            <person name="Saticioglu I.B."/>
            <person name="Lalucat J."/>
            <person name="Garcia-Valdes E."/>
        </authorList>
    </citation>
    <scope>NUCLEOTIDE SEQUENCE [LARGE SCALE GENOMIC DNA]</scope>
    <source>
        <strain evidence="1 2">P66</strain>
    </source>
</reference>
<comment type="caution">
    <text evidence="1">The sequence shown here is derived from an EMBL/GenBank/DDBJ whole genome shotgun (WGS) entry which is preliminary data.</text>
</comment>
<protein>
    <submittedName>
        <fullName evidence="1">Uncharacterized protein</fullName>
    </submittedName>
</protein>
<accession>A0ABS2C036</accession>
<dbReference type="Proteomes" id="UP000745663">
    <property type="component" value="Unassembled WGS sequence"/>
</dbReference>
<proteinExistence type="predicted"/>
<organism evidence="1 2">
    <name type="scientific">Pseudomonas arcuscaelestis</name>
    <dbReference type="NCBI Taxonomy" id="2710591"/>
    <lineage>
        <taxon>Bacteria</taxon>
        <taxon>Pseudomonadati</taxon>
        <taxon>Pseudomonadota</taxon>
        <taxon>Gammaproteobacteria</taxon>
        <taxon>Pseudomonadales</taxon>
        <taxon>Pseudomonadaceae</taxon>
        <taxon>Pseudomonas</taxon>
    </lineage>
</organism>
<gene>
    <name evidence="1" type="ORF">H8F21_13610</name>
</gene>
<evidence type="ECO:0000313" key="1">
    <source>
        <dbReference type="EMBL" id="MBM5458601.1"/>
    </source>
</evidence>
<evidence type="ECO:0000313" key="2">
    <source>
        <dbReference type="Proteomes" id="UP000745663"/>
    </source>
</evidence>
<sequence>MTHAINTPGKKWIPAAKVIAETPTHGDTTVSGFYKRLSSGIHFYGLDGVLFACLITNRHGERFFVTASETTKGPWFMHSTCSLTDIKLGIDGLGYRAQKELEQYIVDELDTLKANAALAKHGVTFEQFVGMANQEPTADTTLQAIHIAGLTHEPQGIEDDGYLLATRLGRHMLGAAGYAPVNGKWVKTAGAIAA</sequence>
<keyword evidence="2" id="KW-1185">Reference proteome</keyword>
<dbReference type="EMBL" id="JACOPV010000008">
    <property type="protein sequence ID" value="MBM5458601.1"/>
    <property type="molecule type" value="Genomic_DNA"/>
</dbReference>
<name>A0ABS2C036_9PSED</name>